<evidence type="ECO:0000313" key="2">
    <source>
        <dbReference type="WBParaSite" id="scaffold10939_cov235.g15189"/>
    </source>
</evidence>
<sequence>MCEKGFLDESDEDKENIQLYLKGAIMGNLRNAFKTADLIIGDLNGIKSVKKGKIDGETRDTFAVLMIFKELFLNGYKGIELATELEKIINSLYLELDYKKRSGRLDPNTALKTGSKLMSEILNKFGSEIEKIEETKIEKIEEKENDPLVSTLPVSPEIIGKKEKNIPPVPKLSVSPEMIGKKESLQNSKRGYGLLFNEN</sequence>
<reference evidence="2" key="1">
    <citation type="submission" date="2022-11" db="UniProtKB">
        <authorList>
            <consortium name="WormBaseParasite"/>
        </authorList>
    </citation>
    <scope>IDENTIFICATION</scope>
</reference>
<dbReference type="Proteomes" id="UP000887561">
    <property type="component" value="Unplaced"/>
</dbReference>
<evidence type="ECO:0000313" key="1">
    <source>
        <dbReference type="Proteomes" id="UP000887561"/>
    </source>
</evidence>
<proteinExistence type="predicted"/>
<name>A0A915LHI9_MELJA</name>
<dbReference type="AlphaFoldDB" id="A0A915LHI9"/>
<organism evidence="1 2">
    <name type="scientific">Meloidogyne javanica</name>
    <name type="common">Root-knot nematode worm</name>
    <dbReference type="NCBI Taxonomy" id="6303"/>
    <lineage>
        <taxon>Eukaryota</taxon>
        <taxon>Metazoa</taxon>
        <taxon>Ecdysozoa</taxon>
        <taxon>Nematoda</taxon>
        <taxon>Chromadorea</taxon>
        <taxon>Rhabditida</taxon>
        <taxon>Tylenchina</taxon>
        <taxon>Tylenchomorpha</taxon>
        <taxon>Tylenchoidea</taxon>
        <taxon>Meloidogynidae</taxon>
        <taxon>Meloidogyninae</taxon>
        <taxon>Meloidogyne</taxon>
        <taxon>Meloidogyne incognita group</taxon>
    </lineage>
</organism>
<keyword evidence="1" id="KW-1185">Reference proteome</keyword>
<dbReference type="WBParaSite" id="scaffold10939_cov235.g15189">
    <property type="protein sequence ID" value="scaffold10939_cov235.g15189"/>
    <property type="gene ID" value="scaffold10939_cov235.g15189"/>
</dbReference>
<accession>A0A915LHI9</accession>
<protein>
    <submittedName>
        <fullName evidence="2">Uncharacterized protein</fullName>
    </submittedName>
</protein>